<evidence type="ECO:0000256" key="8">
    <source>
        <dbReference type="SAM" id="Phobius"/>
    </source>
</evidence>
<dbReference type="PANTHER" id="PTHR30160">
    <property type="entry name" value="TETRAACYLDISACCHARIDE 4'-KINASE-RELATED"/>
    <property type="match status" value="1"/>
</dbReference>
<keyword evidence="7" id="KW-0012">Acyltransferase</keyword>
<evidence type="ECO:0000256" key="2">
    <source>
        <dbReference type="ARBA" id="ARBA00022475"/>
    </source>
</evidence>
<keyword evidence="5" id="KW-0808">Transferase</keyword>
<evidence type="ECO:0000256" key="7">
    <source>
        <dbReference type="ARBA" id="ARBA00023315"/>
    </source>
</evidence>
<accession>A0ABU1AKB0</accession>
<evidence type="ECO:0000313" key="10">
    <source>
        <dbReference type="Proteomes" id="UP001243717"/>
    </source>
</evidence>
<evidence type="ECO:0000256" key="4">
    <source>
        <dbReference type="ARBA" id="ARBA00022676"/>
    </source>
</evidence>
<reference evidence="9 10" key="1">
    <citation type="submission" date="2023-04" db="EMBL/GenBank/DDBJ databases">
        <title>A novel bacteria isolated from coastal sediment.</title>
        <authorList>
            <person name="Liu X.-J."/>
            <person name="Du Z.-J."/>
        </authorList>
    </citation>
    <scope>NUCLEOTIDE SEQUENCE [LARGE SCALE GENOMIC DNA]</scope>
    <source>
        <strain evidence="9 10">SDUM461004</strain>
    </source>
</reference>
<protein>
    <submittedName>
        <fullName evidence="9">Glycosyltransferase family 9 protein</fullName>
    </submittedName>
</protein>
<dbReference type="CDD" id="cd03789">
    <property type="entry name" value="GT9_LPS_heptosyltransferase"/>
    <property type="match status" value="1"/>
</dbReference>
<dbReference type="InterPro" id="IPR004960">
    <property type="entry name" value="LipA_acyltrans"/>
</dbReference>
<dbReference type="Pfam" id="PF01075">
    <property type="entry name" value="Glyco_transf_9"/>
    <property type="match status" value="1"/>
</dbReference>
<organism evidence="9 10">
    <name type="scientific">Thalassobacterium sedimentorum</name>
    <dbReference type="NCBI Taxonomy" id="3041258"/>
    <lineage>
        <taxon>Bacteria</taxon>
        <taxon>Pseudomonadati</taxon>
        <taxon>Verrucomicrobiota</taxon>
        <taxon>Opitutia</taxon>
        <taxon>Puniceicoccales</taxon>
        <taxon>Coraliomargaritaceae</taxon>
        <taxon>Thalassobacterium</taxon>
    </lineage>
</organism>
<dbReference type="SUPFAM" id="SSF53756">
    <property type="entry name" value="UDP-Glycosyltransferase/glycogen phosphorylase"/>
    <property type="match status" value="1"/>
</dbReference>
<keyword evidence="2" id="KW-1003">Cell membrane</keyword>
<evidence type="ECO:0000256" key="6">
    <source>
        <dbReference type="ARBA" id="ARBA00023136"/>
    </source>
</evidence>
<evidence type="ECO:0000256" key="5">
    <source>
        <dbReference type="ARBA" id="ARBA00022679"/>
    </source>
</evidence>
<evidence type="ECO:0000313" key="9">
    <source>
        <dbReference type="EMBL" id="MDQ8195142.1"/>
    </source>
</evidence>
<keyword evidence="8" id="KW-1133">Transmembrane helix</keyword>
<evidence type="ECO:0000256" key="3">
    <source>
        <dbReference type="ARBA" id="ARBA00022519"/>
    </source>
</evidence>
<dbReference type="Pfam" id="PF03279">
    <property type="entry name" value="Lip_A_acyltrans"/>
    <property type="match status" value="1"/>
</dbReference>
<keyword evidence="3" id="KW-0997">Cell inner membrane</keyword>
<feature type="transmembrane region" description="Helical" evidence="8">
    <location>
        <begin position="23"/>
        <end position="48"/>
    </location>
</feature>
<dbReference type="EMBL" id="JARXIC010000018">
    <property type="protein sequence ID" value="MDQ8195142.1"/>
    <property type="molecule type" value="Genomic_DNA"/>
</dbReference>
<dbReference type="Proteomes" id="UP001243717">
    <property type="component" value="Unassembled WGS sequence"/>
</dbReference>
<keyword evidence="4" id="KW-0328">Glycosyltransferase</keyword>
<name>A0ABU1AKB0_9BACT</name>
<comment type="subcellular location">
    <subcellularLocation>
        <location evidence="1">Cell inner membrane</location>
    </subcellularLocation>
</comment>
<dbReference type="InterPro" id="IPR002201">
    <property type="entry name" value="Glyco_trans_9"/>
</dbReference>
<dbReference type="InterPro" id="IPR051199">
    <property type="entry name" value="LPS_LOS_Heptosyltrfase"/>
</dbReference>
<dbReference type="CDD" id="cd07984">
    <property type="entry name" value="LPLAT_LABLAT-like"/>
    <property type="match status" value="1"/>
</dbReference>
<keyword evidence="8" id="KW-0812">Transmembrane</keyword>
<sequence length="650" mass="73643">MPSEELFAFNDALLILLKVFCRLLAALPVGVVSLLCRFMALLLALFMADRRRTTMRSLHHAFPDRTEAWRRGVFRQSCARMFEMGLFRSTASYFSSQRLDEVLEIPDTATALMTQYAPGQAKYGKPFVVLMPHMTMAEAATLLPRHFPEFPQLNAIFRPLNQPKINAWVMAERERYGVKLLSRKNGYNQAMAALRNGEAVGLLFDQDASKKGTTITFMDRIISATDLPGLMAHRFQADVFLMLTERTGFWKAKLTLQEIPLGASPTEISVRAHDALAAYLRRDANSAADWLWLHDRWNHYYSRHKRFRLPQKRNQLELSNRIHGYATLPRQTRLWVRLPNWLGDVVMALPILRAIRAARPDFEMTLIGKAAFQPLVERLGVADHFVPLPERGRGYFKTFYAKRREYPDTYLLLTNSFRGDLEAWLTRCQQRIGMVRPGKRRPLLTDPYHLSSEVDETQVHQTAVWERMVRYCGLDTELDHTPVVVEQVATVANRIGLICGTENSPEKRWPVAHWRALLQQLIAVRPDVEIVLYGTVADRSITDSVCEGWAPKQVRNRAGETNLAEFCDELSACAVVACNDTGGMHLANMLGTPVVAVFGPTNPVRTGPIFTTPHSILQPEGCPLTGGMDIEHVSVDRCLAAVLEHLPKTV</sequence>
<comment type="caution">
    <text evidence="9">The sequence shown here is derived from an EMBL/GenBank/DDBJ whole genome shotgun (WGS) entry which is preliminary data.</text>
</comment>
<gene>
    <name evidence="9" type="ORF">QEH59_11950</name>
</gene>
<keyword evidence="6 8" id="KW-0472">Membrane</keyword>
<evidence type="ECO:0000256" key="1">
    <source>
        <dbReference type="ARBA" id="ARBA00004533"/>
    </source>
</evidence>
<dbReference type="Gene3D" id="3.40.50.2000">
    <property type="entry name" value="Glycogen Phosphorylase B"/>
    <property type="match status" value="2"/>
</dbReference>
<keyword evidence="10" id="KW-1185">Reference proteome</keyword>
<proteinExistence type="predicted"/>